<protein>
    <submittedName>
        <fullName evidence="2">Uncharacterized protein</fullName>
    </submittedName>
</protein>
<sequence>SSDGEAVASRLAHGHPHARDLPAVQVAGKVDDRVHEGVGAQVVVERGTQAQVFGELDRAGGRDRVIGEQRYQRRVRCIAEGRSIGAVASRVLHAGLPRNIEVNVVGVDGHRQRR</sequence>
<accession>A0A699WTN2</accession>
<feature type="region of interest" description="Disordered" evidence="1">
    <location>
        <begin position="1"/>
        <end position="21"/>
    </location>
</feature>
<name>A0A699WTN2_TANCI</name>
<comment type="caution">
    <text evidence="2">The sequence shown here is derived from an EMBL/GenBank/DDBJ whole genome shotgun (WGS) entry which is preliminary data.</text>
</comment>
<dbReference type="AlphaFoldDB" id="A0A699WTN2"/>
<reference evidence="2" key="1">
    <citation type="journal article" date="2019" name="Sci. Rep.">
        <title>Draft genome of Tanacetum cinerariifolium, the natural source of mosquito coil.</title>
        <authorList>
            <person name="Yamashiro T."/>
            <person name="Shiraishi A."/>
            <person name="Satake H."/>
            <person name="Nakayama K."/>
        </authorList>
    </citation>
    <scope>NUCLEOTIDE SEQUENCE</scope>
</reference>
<gene>
    <name evidence="2" type="ORF">Tci_923071</name>
</gene>
<feature type="non-terminal residue" evidence="2">
    <location>
        <position position="114"/>
    </location>
</feature>
<proteinExistence type="predicted"/>
<evidence type="ECO:0000313" key="2">
    <source>
        <dbReference type="EMBL" id="GFD51102.1"/>
    </source>
</evidence>
<feature type="non-terminal residue" evidence="2">
    <location>
        <position position="1"/>
    </location>
</feature>
<evidence type="ECO:0000256" key="1">
    <source>
        <dbReference type="SAM" id="MobiDB-lite"/>
    </source>
</evidence>
<dbReference type="EMBL" id="BKCJ011765667">
    <property type="protein sequence ID" value="GFD51102.1"/>
    <property type="molecule type" value="Genomic_DNA"/>
</dbReference>
<organism evidence="2">
    <name type="scientific">Tanacetum cinerariifolium</name>
    <name type="common">Dalmatian daisy</name>
    <name type="synonym">Chrysanthemum cinerariifolium</name>
    <dbReference type="NCBI Taxonomy" id="118510"/>
    <lineage>
        <taxon>Eukaryota</taxon>
        <taxon>Viridiplantae</taxon>
        <taxon>Streptophyta</taxon>
        <taxon>Embryophyta</taxon>
        <taxon>Tracheophyta</taxon>
        <taxon>Spermatophyta</taxon>
        <taxon>Magnoliopsida</taxon>
        <taxon>eudicotyledons</taxon>
        <taxon>Gunneridae</taxon>
        <taxon>Pentapetalae</taxon>
        <taxon>asterids</taxon>
        <taxon>campanulids</taxon>
        <taxon>Asterales</taxon>
        <taxon>Asteraceae</taxon>
        <taxon>Asteroideae</taxon>
        <taxon>Anthemideae</taxon>
        <taxon>Anthemidinae</taxon>
        <taxon>Tanacetum</taxon>
    </lineage>
</organism>